<dbReference type="Pfam" id="PF00042">
    <property type="entry name" value="Globin"/>
    <property type="match status" value="1"/>
</dbReference>
<dbReference type="PROSITE" id="PS51384">
    <property type="entry name" value="FAD_FR"/>
    <property type="match status" value="1"/>
</dbReference>
<dbReference type="InterPro" id="IPR017927">
    <property type="entry name" value="FAD-bd_FR_type"/>
</dbReference>
<dbReference type="InterPro" id="IPR039261">
    <property type="entry name" value="FNR_nucleotide-bd"/>
</dbReference>
<evidence type="ECO:0000256" key="11">
    <source>
        <dbReference type="ARBA" id="ARBA00023002"/>
    </source>
</evidence>
<dbReference type="PROSITE" id="PS01033">
    <property type="entry name" value="GLOBIN"/>
    <property type="match status" value="1"/>
</dbReference>
<evidence type="ECO:0000313" key="19">
    <source>
        <dbReference type="EMBL" id="KAK3942776.1"/>
    </source>
</evidence>
<evidence type="ECO:0000259" key="17">
    <source>
        <dbReference type="PROSITE" id="PS01033"/>
    </source>
</evidence>
<evidence type="ECO:0000256" key="7">
    <source>
        <dbReference type="ARBA" id="ARBA00022630"/>
    </source>
</evidence>
<dbReference type="PANTHER" id="PTHR43396">
    <property type="entry name" value="FLAVOHEMOPROTEIN"/>
    <property type="match status" value="1"/>
</dbReference>
<feature type="domain" description="FAD-binding FR-type" evidence="18">
    <location>
        <begin position="150"/>
        <end position="271"/>
    </location>
</feature>
<comment type="catalytic activity">
    <reaction evidence="15">
        <text>2 nitric oxide + NADPH + 2 O2 = 2 nitrate + NADP(+) + H(+)</text>
        <dbReference type="Rhea" id="RHEA:19465"/>
        <dbReference type="ChEBI" id="CHEBI:15378"/>
        <dbReference type="ChEBI" id="CHEBI:15379"/>
        <dbReference type="ChEBI" id="CHEBI:16480"/>
        <dbReference type="ChEBI" id="CHEBI:17632"/>
        <dbReference type="ChEBI" id="CHEBI:57783"/>
        <dbReference type="ChEBI" id="CHEBI:58349"/>
        <dbReference type="EC" id="1.14.12.17"/>
    </reaction>
</comment>
<dbReference type="FunFam" id="2.40.30.10:FF:000034">
    <property type="entry name" value="Flavohemoprotein"/>
    <property type="match status" value="1"/>
</dbReference>
<feature type="domain" description="Globin" evidence="17">
    <location>
        <begin position="2"/>
        <end position="139"/>
    </location>
</feature>
<comment type="cofactor">
    <cofactor evidence="1">
        <name>heme b</name>
        <dbReference type="ChEBI" id="CHEBI:60344"/>
    </cofactor>
</comment>
<protein>
    <recommendedName>
        <fullName evidence="4">nitric oxide dioxygenase</fullName>
        <ecNumber evidence="4">1.14.12.17</ecNumber>
    </recommendedName>
</protein>
<comment type="caution">
    <text evidence="19">The sequence shown here is derived from an EMBL/GenBank/DDBJ whole genome shotgun (WGS) entry which is preliminary data.</text>
</comment>
<evidence type="ECO:0000256" key="16">
    <source>
        <dbReference type="ARBA" id="ARBA00056398"/>
    </source>
</evidence>
<dbReference type="SUPFAM" id="SSF52343">
    <property type="entry name" value="Ferredoxin reductase-like, C-terminal NADP-linked domain"/>
    <property type="match status" value="1"/>
</dbReference>
<dbReference type="EC" id="1.14.12.17" evidence="4"/>
<dbReference type="InterPro" id="IPR012292">
    <property type="entry name" value="Globin/Proto"/>
</dbReference>
<name>A0AAN6NCP4_9PEZI</name>
<dbReference type="SUPFAM" id="SSF63380">
    <property type="entry name" value="Riboflavin synthase domain-like"/>
    <property type="match status" value="1"/>
</dbReference>
<keyword evidence="11" id="KW-0560">Oxidoreductase</keyword>
<sequence>MALTYQQAKLVRDTVPALREHGERISSIFYKTMLRDNPELHNYFNTVNQKNGRQPRALTTVILAFASNINHISELIPKLERMCNKHCSLGIKPEQYEIVGRYLMQAFAEVLGAAWTPNVAAAWDKAYWVLAKMLIGREAQLYKEFGPGWTGWRKFKIDRIAPETDDIISFYLVPRDGRLPLPKFLPGQYVSVQVQVPEEGHLQSRQYSLSDAYNSGDCYRITVKRDEGAQYRNSVSTSYFHPGIVSNILINHMRVGSLLDVSHPAGEFYLDTNSSNSSVPLVLISAGVGVTPMVSIANTVLATQPARQISWVHVSRRVIPFQDHVAQLGRRYPETFRTHTFKTRPAAGTSEDHTYDCIGRMDLSKLNGEQDLFLSHSGTEYYICGPEQFMVDMGTYLRGQGVPGSRIKCELFSTGDLAFIK</sequence>
<evidence type="ECO:0000256" key="10">
    <source>
        <dbReference type="ARBA" id="ARBA00022857"/>
    </source>
</evidence>
<dbReference type="PRINTS" id="PR00406">
    <property type="entry name" value="CYTB5RDTASE"/>
</dbReference>
<dbReference type="SUPFAM" id="SSF46458">
    <property type="entry name" value="Globin-like"/>
    <property type="match status" value="1"/>
</dbReference>
<comment type="function">
    <text evidence="16">In the presence of oxygen and NADH, it has NADH oxidase activity, which leads to the generation of superoxide and H(2)O(2). Under anaerobic conditions, it also exhibits nitric oxide reductase and FAD reductase activities. However, all these reactions are much lower than NOD activity.</text>
</comment>
<dbReference type="FunFam" id="3.40.50.80:FF:000010">
    <property type="entry name" value="Flavohemoprotein"/>
    <property type="match status" value="1"/>
</dbReference>
<evidence type="ECO:0000256" key="8">
    <source>
        <dbReference type="ARBA" id="ARBA00022723"/>
    </source>
</evidence>
<evidence type="ECO:0000256" key="13">
    <source>
        <dbReference type="ARBA" id="ARBA00023027"/>
    </source>
</evidence>
<dbReference type="GO" id="GO:0019825">
    <property type="term" value="F:oxygen binding"/>
    <property type="evidence" value="ECO:0007669"/>
    <property type="project" value="InterPro"/>
</dbReference>
<dbReference type="Gene3D" id="2.40.30.10">
    <property type="entry name" value="Translation factors"/>
    <property type="match status" value="1"/>
</dbReference>
<accession>A0AAN6NCP4</accession>
<evidence type="ECO:0000256" key="1">
    <source>
        <dbReference type="ARBA" id="ARBA00001970"/>
    </source>
</evidence>
<evidence type="ECO:0000259" key="18">
    <source>
        <dbReference type="PROSITE" id="PS51384"/>
    </source>
</evidence>
<dbReference type="PANTHER" id="PTHR43396:SF3">
    <property type="entry name" value="FLAVOHEMOPROTEIN"/>
    <property type="match status" value="1"/>
</dbReference>
<keyword evidence="9" id="KW-0274">FAD</keyword>
<dbReference type="Pfam" id="PF00175">
    <property type="entry name" value="NAD_binding_1"/>
    <property type="match status" value="1"/>
</dbReference>
<dbReference type="GO" id="GO:0071949">
    <property type="term" value="F:FAD binding"/>
    <property type="evidence" value="ECO:0007669"/>
    <property type="project" value="TreeGrafter"/>
</dbReference>
<proteinExistence type="inferred from homology"/>
<dbReference type="InterPro" id="IPR017938">
    <property type="entry name" value="Riboflavin_synthase-like_b-brl"/>
</dbReference>
<keyword evidence="20" id="KW-1185">Reference proteome</keyword>
<dbReference type="AlphaFoldDB" id="A0AAN6NCP4"/>
<evidence type="ECO:0000313" key="20">
    <source>
        <dbReference type="Proteomes" id="UP001303473"/>
    </source>
</evidence>
<dbReference type="InterPro" id="IPR008333">
    <property type="entry name" value="Cbr1-like_FAD-bd_dom"/>
</dbReference>
<evidence type="ECO:0000256" key="4">
    <source>
        <dbReference type="ARBA" id="ARBA00012229"/>
    </source>
</evidence>
<dbReference type="Pfam" id="PF00970">
    <property type="entry name" value="FAD_binding_6"/>
    <property type="match status" value="1"/>
</dbReference>
<keyword evidence="7" id="KW-0285">Flavoprotein</keyword>
<dbReference type="FunFam" id="1.10.490.10:FF:000003">
    <property type="entry name" value="Flavohemoprotein"/>
    <property type="match status" value="1"/>
</dbReference>
<keyword evidence="10" id="KW-0521">NADP</keyword>
<organism evidence="19 20">
    <name type="scientific">Diplogelasinospora grovesii</name>
    <dbReference type="NCBI Taxonomy" id="303347"/>
    <lineage>
        <taxon>Eukaryota</taxon>
        <taxon>Fungi</taxon>
        <taxon>Dikarya</taxon>
        <taxon>Ascomycota</taxon>
        <taxon>Pezizomycotina</taxon>
        <taxon>Sordariomycetes</taxon>
        <taxon>Sordariomycetidae</taxon>
        <taxon>Sordariales</taxon>
        <taxon>Diplogelasinosporaceae</taxon>
        <taxon>Diplogelasinospora</taxon>
    </lineage>
</organism>
<evidence type="ECO:0000256" key="5">
    <source>
        <dbReference type="ARBA" id="ARBA00022575"/>
    </source>
</evidence>
<dbReference type="CDD" id="cd08922">
    <property type="entry name" value="FHb-globin"/>
    <property type="match status" value="1"/>
</dbReference>
<dbReference type="GO" id="GO:0020037">
    <property type="term" value="F:heme binding"/>
    <property type="evidence" value="ECO:0007669"/>
    <property type="project" value="InterPro"/>
</dbReference>
<gene>
    <name evidence="19" type="ORF">QBC46DRAFT_67124</name>
</gene>
<keyword evidence="5" id="KW-0216">Detoxification</keyword>
<comment type="catalytic activity">
    <reaction evidence="14">
        <text>2 nitric oxide + NADH + 2 O2 = 2 nitrate + NAD(+) + H(+)</text>
        <dbReference type="Rhea" id="RHEA:19469"/>
        <dbReference type="ChEBI" id="CHEBI:15378"/>
        <dbReference type="ChEBI" id="CHEBI:15379"/>
        <dbReference type="ChEBI" id="CHEBI:16480"/>
        <dbReference type="ChEBI" id="CHEBI:17632"/>
        <dbReference type="ChEBI" id="CHEBI:57540"/>
        <dbReference type="ChEBI" id="CHEBI:57945"/>
        <dbReference type="EC" id="1.14.12.17"/>
    </reaction>
</comment>
<dbReference type="GO" id="GO:0008941">
    <property type="term" value="F:nitric oxide dioxygenase NAD(P)H activity"/>
    <property type="evidence" value="ECO:0007669"/>
    <property type="project" value="UniProtKB-EC"/>
</dbReference>
<dbReference type="Gene3D" id="1.10.490.10">
    <property type="entry name" value="Globins"/>
    <property type="match status" value="1"/>
</dbReference>
<dbReference type="Proteomes" id="UP001303473">
    <property type="component" value="Unassembled WGS sequence"/>
</dbReference>
<comment type="similarity">
    <text evidence="3">In the C-terminal section; belongs to the flavoprotein pyridine nucleotide cytochrome reductase family.</text>
</comment>
<evidence type="ECO:0000256" key="6">
    <source>
        <dbReference type="ARBA" id="ARBA00022617"/>
    </source>
</evidence>
<dbReference type="Gene3D" id="3.40.50.80">
    <property type="entry name" value="Nucleotide-binding domain of ferredoxin-NADP reductase (FNR) module"/>
    <property type="match status" value="1"/>
</dbReference>
<evidence type="ECO:0000256" key="15">
    <source>
        <dbReference type="ARBA" id="ARBA00049433"/>
    </source>
</evidence>
<dbReference type="InterPro" id="IPR000971">
    <property type="entry name" value="Globin"/>
</dbReference>
<reference evidence="20" key="1">
    <citation type="journal article" date="2023" name="Mol. Phylogenet. Evol.">
        <title>Genome-scale phylogeny and comparative genomics of the fungal order Sordariales.</title>
        <authorList>
            <person name="Hensen N."/>
            <person name="Bonometti L."/>
            <person name="Westerberg I."/>
            <person name="Brannstrom I.O."/>
            <person name="Guillou S."/>
            <person name="Cros-Aarteil S."/>
            <person name="Calhoun S."/>
            <person name="Haridas S."/>
            <person name="Kuo A."/>
            <person name="Mondo S."/>
            <person name="Pangilinan J."/>
            <person name="Riley R."/>
            <person name="LaButti K."/>
            <person name="Andreopoulos B."/>
            <person name="Lipzen A."/>
            <person name="Chen C."/>
            <person name="Yan M."/>
            <person name="Daum C."/>
            <person name="Ng V."/>
            <person name="Clum A."/>
            <person name="Steindorff A."/>
            <person name="Ohm R.A."/>
            <person name="Martin F."/>
            <person name="Silar P."/>
            <person name="Natvig D.O."/>
            <person name="Lalanne C."/>
            <person name="Gautier V."/>
            <person name="Ament-Velasquez S.L."/>
            <person name="Kruys A."/>
            <person name="Hutchinson M.I."/>
            <person name="Powell A.J."/>
            <person name="Barry K."/>
            <person name="Miller A.N."/>
            <person name="Grigoriev I.V."/>
            <person name="Debuchy R."/>
            <person name="Gladieux P."/>
            <person name="Hiltunen Thoren M."/>
            <person name="Johannesson H."/>
        </authorList>
    </citation>
    <scope>NUCLEOTIDE SEQUENCE [LARGE SCALE GENOMIC DNA]</scope>
    <source>
        <strain evidence="20">CBS 340.73</strain>
    </source>
</reference>
<dbReference type="InterPro" id="IPR001433">
    <property type="entry name" value="OxRdtase_FAD/NAD-bd"/>
</dbReference>
<evidence type="ECO:0000256" key="3">
    <source>
        <dbReference type="ARBA" id="ARBA00006401"/>
    </source>
</evidence>
<dbReference type="GO" id="GO:0009636">
    <property type="term" value="P:response to toxic substance"/>
    <property type="evidence" value="ECO:0007669"/>
    <property type="project" value="UniProtKB-KW"/>
</dbReference>
<evidence type="ECO:0000256" key="14">
    <source>
        <dbReference type="ARBA" id="ARBA00048649"/>
    </source>
</evidence>
<evidence type="ECO:0000256" key="2">
    <source>
        <dbReference type="ARBA" id="ARBA00001974"/>
    </source>
</evidence>
<evidence type="ECO:0000256" key="12">
    <source>
        <dbReference type="ARBA" id="ARBA00023004"/>
    </source>
</evidence>
<dbReference type="GO" id="GO:0046210">
    <property type="term" value="P:nitric oxide catabolic process"/>
    <property type="evidence" value="ECO:0007669"/>
    <property type="project" value="TreeGrafter"/>
</dbReference>
<evidence type="ECO:0000256" key="9">
    <source>
        <dbReference type="ARBA" id="ARBA00022827"/>
    </source>
</evidence>
<dbReference type="GO" id="GO:0071500">
    <property type="term" value="P:cellular response to nitrosative stress"/>
    <property type="evidence" value="ECO:0007669"/>
    <property type="project" value="TreeGrafter"/>
</dbReference>
<dbReference type="GO" id="GO:0046872">
    <property type="term" value="F:metal ion binding"/>
    <property type="evidence" value="ECO:0007669"/>
    <property type="project" value="UniProtKB-KW"/>
</dbReference>
<keyword evidence="8" id="KW-0479">Metal-binding</keyword>
<dbReference type="InterPro" id="IPR009050">
    <property type="entry name" value="Globin-like_sf"/>
</dbReference>
<dbReference type="CDD" id="cd06184">
    <property type="entry name" value="flavohem_like_fad_nad_binding"/>
    <property type="match status" value="1"/>
</dbReference>
<comment type="cofactor">
    <cofactor evidence="2">
        <name>FAD</name>
        <dbReference type="ChEBI" id="CHEBI:57692"/>
    </cofactor>
</comment>
<dbReference type="EMBL" id="MU853771">
    <property type="protein sequence ID" value="KAK3942776.1"/>
    <property type="molecule type" value="Genomic_DNA"/>
</dbReference>
<keyword evidence="12" id="KW-0408">Iron</keyword>
<keyword evidence="6" id="KW-0349">Heme</keyword>
<keyword evidence="13" id="KW-0520">NAD</keyword>